<keyword evidence="4" id="KW-0393">Immunoglobulin domain</keyword>
<dbReference type="InterPro" id="IPR036179">
    <property type="entry name" value="Ig-like_dom_sf"/>
</dbReference>
<sequence>MAFYLKTFYTVLVLTLTGGLDPTSVSAASPNPSSVSVRPSPQLSLPVLNQSFSLDCNGSFPGLPVLWYKDGQVVAPDARINLLEHNTSLHFNSLLPSDGGFYQCEVTMANMAESKVISLGYLLNFDHWSVSISGPDTVFPGREYTFTCQVNCTVDLDCSIRWPLRGGILTSAYFSVRKNILKWIPSVPGTVQIFTCVVENTAAGRSAEASKTVKVTGPTVSGSETVRLSGVLGLVLCVGQLFLLDP</sequence>
<feature type="signal peptide" evidence="5">
    <location>
        <begin position="1"/>
        <end position="27"/>
    </location>
</feature>
<dbReference type="GeneID" id="120047754"/>
<protein>
    <submittedName>
        <fullName evidence="8">Pregnancy-specific beta-1-glycoprotein 11-like</fullName>
    </submittedName>
</protein>
<dbReference type="InterPro" id="IPR007110">
    <property type="entry name" value="Ig-like_dom"/>
</dbReference>
<evidence type="ECO:0000259" key="6">
    <source>
        <dbReference type="PROSITE" id="PS50835"/>
    </source>
</evidence>
<keyword evidence="7" id="KW-1185">Reference proteome</keyword>
<dbReference type="Proteomes" id="UP000808372">
    <property type="component" value="Chromosome 5"/>
</dbReference>
<evidence type="ECO:0000256" key="5">
    <source>
        <dbReference type="SAM" id="SignalP"/>
    </source>
</evidence>
<dbReference type="AlphaFoldDB" id="A0A8U0UEH4"/>
<dbReference type="Gene3D" id="2.60.40.10">
    <property type="entry name" value="Immunoglobulins"/>
    <property type="match status" value="2"/>
</dbReference>
<feature type="chain" id="PRO_5035723180" evidence="5">
    <location>
        <begin position="28"/>
        <end position="246"/>
    </location>
</feature>
<dbReference type="InterPro" id="IPR003599">
    <property type="entry name" value="Ig_sub"/>
</dbReference>
<evidence type="ECO:0000256" key="1">
    <source>
        <dbReference type="ARBA" id="ARBA00022729"/>
    </source>
</evidence>
<dbReference type="InterPro" id="IPR013783">
    <property type="entry name" value="Ig-like_fold"/>
</dbReference>
<gene>
    <name evidence="8" type="primary">LOC120047754</name>
</gene>
<evidence type="ECO:0000256" key="2">
    <source>
        <dbReference type="ARBA" id="ARBA00023157"/>
    </source>
</evidence>
<keyword evidence="2" id="KW-1015">Disulfide bond</keyword>
<proteinExistence type="predicted"/>
<keyword evidence="3" id="KW-0325">Glycoprotein</keyword>
<dbReference type="PROSITE" id="PS50835">
    <property type="entry name" value="IG_LIKE"/>
    <property type="match status" value="1"/>
</dbReference>
<dbReference type="PANTHER" id="PTHR44337">
    <property type="entry name" value="CARCINOEMBRYONIC ANTIGEN-RELATED CELL ADHESION MOLECULE 8"/>
    <property type="match status" value="1"/>
</dbReference>
<evidence type="ECO:0000256" key="4">
    <source>
        <dbReference type="ARBA" id="ARBA00023319"/>
    </source>
</evidence>
<feature type="domain" description="Ig-like" evidence="6">
    <location>
        <begin position="22"/>
        <end position="118"/>
    </location>
</feature>
<dbReference type="KEGG" id="snh:120047754"/>
<dbReference type="Pfam" id="PF00047">
    <property type="entry name" value="ig"/>
    <property type="match status" value="1"/>
</dbReference>
<evidence type="ECO:0000256" key="3">
    <source>
        <dbReference type="ARBA" id="ARBA00023180"/>
    </source>
</evidence>
<evidence type="ECO:0000313" key="7">
    <source>
        <dbReference type="Proteomes" id="UP000808372"/>
    </source>
</evidence>
<dbReference type="PANTHER" id="PTHR44337:SF20">
    <property type="entry name" value="CARCINOEMBRYONIC ANTIGEN-RELATED CELL ADHESION MOLECULE 5-RELATED"/>
    <property type="match status" value="1"/>
</dbReference>
<dbReference type="InterPro" id="IPR052598">
    <property type="entry name" value="IgSF_CEA-related"/>
</dbReference>
<dbReference type="SUPFAM" id="SSF48726">
    <property type="entry name" value="Immunoglobulin"/>
    <property type="match status" value="2"/>
</dbReference>
<dbReference type="SMART" id="SM00409">
    <property type="entry name" value="IG"/>
    <property type="match status" value="1"/>
</dbReference>
<name>A0A8U0UEH4_SALNM</name>
<accession>A0A8U0UEH4</accession>
<evidence type="ECO:0000313" key="8">
    <source>
        <dbReference type="RefSeq" id="XP_038849239.1"/>
    </source>
</evidence>
<keyword evidence="1 5" id="KW-0732">Signal</keyword>
<organism evidence="7 8">
    <name type="scientific">Salvelinus namaycush</name>
    <name type="common">Lake trout</name>
    <name type="synonym">Salmo namaycush</name>
    <dbReference type="NCBI Taxonomy" id="8040"/>
    <lineage>
        <taxon>Eukaryota</taxon>
        <taxon>Metazoa</taxon>
        <taxon>Chordata</taxon>
        <taxon>Craniata</taxon>
        <taxon>Vertebrata</taxon>
        <taxon>Euteleostomi</taxon>
        <taxon>Actinopterygii</taxon>
        <taxon>Neopterygii</taxon>
        <taxon>Teleostei</taxon>
        <taxon>Protacanthopterygii</taxon>
        <taxon>Salmoniformes</taxon>
        <taxon>Salmonidae</taxon>
        <taxon>Salmoninae</taxon>
        <taxon>Salvelinus</taxon>
    </lineage>
</organism>
<reference evidence="8" key="1">
    <citation type="submission" date="2025-08" db="UniProtKB">
        <authorList>
            <consortium name="RefSeq"/>
        </authorList>
    </citation>
    <scope>IDENTIFICATION</scope>
    <source>
        <tissue evidence="8">White muscle</tissue>
    </source>
</reference>
<dbReference type="RefSeq" id="XP_038849239.1">
    <property type="nucleotide sequence ID" value="XM_038993311.1"/>
</dbReference>
<dbReference type="InterPro" id="IPR013151">
    <property type="entry name" value="Immunoglobulin_dom"/>
</dbReference>